<evidence type="ECO:0000256" key="1">
    <source>
        <dbReference type="SAM" id="Phobius"/>
    </source>
</evidence>
<accession>A0A1B8ZGB3</accession>
<proteinExistence type="predicted"/>
<comment type="caution">
    <text evidence="2">The sequence shown here is derived from an EMBL/GenBank/DDBJ whole genome shotgun (WGS) entry which is preliminary data.</text>
</comment>
<keyword evidence="3" id="KW-1185">Reference proteome</keyword>
<dbReference type="OrthoDB" id="9821344at2"/>
<organism evidence="2 3">
    <name type="scientific">Chryseobacterium artocarpi</name>
    <dbReference type="NCBI Taxonomy" id="1414727"/>
    <lineage>
        <taxon>Bacteria</taxon>
        <taxon>Pseudomonadati</taxon>
        <taxon>Bacteroidota</taxon>
        <taxon>Flavobacteriia</taxon>
        <taxon>Flavobacteriales</taxon>
        <taxon>Weeksellaceae</taxon>
        <taxon>Chryseobacterium group</taxon>
        <taxon>Chryseobacterium</taxon>
    </lineage>
</organism>
<feature type="transmembrane region" description="Helical" evidence="1">
    <location>
        <begin position="118"/>
        <end position="137"/>
    </location>
</feature>
<dbReference type="Proteomes" id="UP000092651">
    <property type="component" value="Unassembled WGS sequence"/>
</dbReference>
<protein>
    <submittedName>
        <fullName evidence="2">Uncharacterized protein</fullName>
    </submittedName>
</protein>
<keyword evidence="1" id="KW-1133">Transmembrane helix</keyword>
<gene>
    <name evidence="2" type="ORF">BBI01_11910</name>
</gene>
<keyword evidence="1" id="KW-0472">Membrane</keyword>
<keyword evidence="1" id="KW-0812">Transmembrane</keyword>
<evidence type="ECO:0000313" key="3">
    <source>
        <dbReference type="Proteomes" id="UP000092651"/>
    </source>
</evidence>
<dbReference type="RefSeq" id="WP_065395057.1">
    <property type="nucleotide sequence ID" value="NZ_JBOFOB010000113.1"/>
</dbReference>
<evidence type="ECO:0000313" key="2">
    <source>
        <dbReference type="EMBL" id="OCA70648.1"/>
    </source>
</evidence>
<feature type="transmembrane region" description="Helical" evidence="1">
    <location>
        <begin position="149"/>
        <end position="176"/>
    </location>
</feature>
<dbReference type="EMBL" id="MAYH01000034">
    <property type="protein sequence ID" value="OCA70648.1"/>
    <property type="molecule type" value="Genomic_DNA"/>
</dbReference>
<sequence>MKKEIFQWVMSFLDKLFLMSTNKKEKETDYNNKLFTMIKEHDLPEPFKNLVVEGQLMLVTGKNVTVNFAMKIQEFKNRLGGNVTDKQLYRIINFLKEDEEGKLYVAVSKSQEIFIKSYLIFMLGVMFFGLILFSYFADYIKNLNGFLLYFLLVCIYYGGCFLFLNIIGNELIALVIKRKQNR</sequence>
<reference evidence="2 3" key="1">
    <citation type="submission" date="2016-07" db="EMBL/GenBank/DDBJ databases">
        <authorList>
            <person name="Jeong J.-J."/>
            <person name="Kim D.W."/>
            <person name="Sang M.K."/>
            <person name="Choi I.-G."/>
            <person name="Kim K.D."/>
        </authorList>
    </citation>
    <scope>NUCLEOTIDE SEQUENCE [LARGE SCALE GENOMIC DNA]</scope>
    <source>
        <strain evidence="2 3">UTM-3</strain>
    </source>
</reference>
<dbReference type="AlphaFoldDB" id="A0A1B8ZGB3"/>
<name>A0A1B8ZGB3_9FLAO</name>